<comment type="caution">
    <text evidence="4">The sequence shown here is derived from an EMBL/GenBank/DDBJ whole genome shotgun (WGS) entry which is preliminary data.</text>
</comment>
<dbReference type="RefSeq" id="WP_379572298.1">
    <property type="nucleotide sequence ID" value="NZ_JBHUFV010000019.1"/>
</dbReference>
<dbReference type="InterPro" id="IPR010158">
    <property type="entry name" value="Amidase_Cbmase"/>
</dbReference>
<reference evidence="5" key="1">
    <citation type="journal article" date="2019" name="Int. J. Syst. Evol. Microbiol.">
        <title>The Global Catalogue of Microorganisms (GCM) 10K type strain sequencing project: providing services to taxonomists for standard genome sequencing and annotation.</title>
        <authorList>
            <consortium name="The Broad Institute Genomics Platform"/>
            <consortium name="The Broad Institute Genome Sequencing Center for Infectious Disease"/>
            <person name="Wu L."/>
            <person name="Ma J."/>
        </authorList>
    </citation>
    <scope>NUCLEOTIDE SEQUENCE [LARGE SCALE GENOMIC DNA]</scope>
    <source>
        <strain evidence="5">ICMP 6774ER</strain>
    </source>
</reference>
<dbReference type="SUPFAM" id="SSF55031">
    <property type="entry name" value="Bacterial exopeptidase dimerisation domain"/>
    <property type="match status" value="1"/>
</dbReference>
<dbReference type="Gene3D" id="3.30.70.360">
    <property type="match status" value="1"/>
</dbReference>
<evidence type="ECO:0000313" key="5">
    <source>
        <dbReference type="Proteomes" id="UP001597368"/>
    </source>
</evidence>
<keyword evidence="5" id="KW-1185">Reference proteome</keyword>
<protein>
    <submittedName>
        <fullName evidence="4">Uncharacterized protein</fullName>
    </submittedName>
</protein>
<sequence length="207" mass="22523">MADRRDALLGAALVIVRARELAGEPALHTTVSKLNVQPNSPVVVARQVICNLDLRSPDPDALETGERLLRQASAGFERAHGVSITLDRTHHWDRNDYAGDGIEPAEEVCVDLGLASHRILTVVGHDSTNLKDVTPTVMLFVPSRDGISHNECECTSDTDMLERLRTEVPAVPSLLLARGYDSPRWRADTAGPPVPAREGTVRGARGW</sequence>
<organism evidence="4 5">
    <name type="scientific">Nonomuraea mangrovi</name>
    <dbReference type="NCBI Taxonomy" id="2316207"/>
    <lineage>
        <taxon>Bacteria</taxon>
        <taxon>Bacillati</taxon>
        <taxon>Actinomycetota</taxon>
        <taxon>Actinomycetes</taxon>
        <taxon>Streptosporangiales</taxon>
        <taxon>Streptosporangiaceae</taxon>
        <taxon>Nonomuraea</taxon>
    </lineage>
</organism>
<evidence type="ECO:0000256" key="3">
    <source>
        <dbReference type="SAM" id="MobiDB-lite"/>
    </source>
</evidence>
<dbReference type="PANTHER" id="PTHR32494">
    <property type="entry name" value="ALLANTOATE DEIMINASE-RELATED"/>
    <property type="match status" value="1"/>
</dbReference>
<dbReference type="InterPro" id="IPR036264">
    <property type="entry name" value="Bact_exopeptidase_dim_dom"/>
</dbReference>
<dbReference type="Proteomes" id="UP001597368">
    <property type="component" value="Unassembled WGS sequence"/>
</dbReference>
<dbReference type="SUPFAM" id="SSF53187">
    <property type="entry name" value="Zn-dependent exopeptidases"/>
    <property type="match status" value="1"/>
</dbReference>
<comment type="similarity">
    <text evidence="1">Belongs to the peptidase M20 family.</text>
</comment>
<gene>
    <name evidence="4" type="ORF">ACFSKW_12195</name>
</gene>
<dbReference type="Gene3D" id="3.40.630.10">
    <property type="entry name" value="Zn peptidases"/>
    <property type="match status" value="1"/>
</dbReference>
<feature type="region of interest" description="Disordered" evidence="3">
    <location>
        <begin position="186"/>
        <end position="207"/>
    </location>
</feature>
<dbReference type="EMBL" id="JBHUFV010000019">
    <property type="protein sequence ID" value="MFD1932235.1"/>
    <property type="molecule type" value="Genomic_DNA"/>
</dbReference>
<name>A0ABW4STI0_9ACTN</name>
<evidence type="ECO:0000313" key="4">
    <source>
        <dbReference type="EMBL" id="MFD1932235.1"/>
    </source>
</evidence>
<evidence type="ECO:0000256" key="2">
    <source>
        <dbReference type="ARBA" id="ARBA00022801"/>
    </source>
</evidence>
<dbReference type="PANTHER" id="PTHR32494:SF5">
    <property type="entry name" value="ALLANTOATE AMIDOHYDROLASE"/>
    <property type="match status" value="1"/>
</dbReference>
<proteinExistence type="inferred from homology"/>
<accession>A0ABW4STI0</accession>
<evidence type="ECO:0000256" key="1">
    <source>
        <dbReference type="ARBA" id="ARBA00006153"/>
    </source>
</evidence>
<keyword evidence="2" id="KW-0378">Hydrolase</keyword>